<dbReference type="SUPFAM" id="SSF51735">
    <property type="entry name" value="NAD(P)-binding Rossmann-fold domains"/>
    <property type="match status" value="1"/>
</dbReference>
<dbReference type="RefSeq" id="WP_143719048.1">
    <property type="nucleotide sequence ID" value="NZ_VKDB01000001.1"/>
</dbReference>
<dbReference type="PANTHER" id="PTHR43245:SF13">
    <property type="entry name" value="UDP-D-APIOSE_UDP-D-XYLOSE SYNTHASE 2"/>
    <property type="match status" value="1"/>
</dbReference>
<evidence type="ECO:0000259" key="1">
    <source>
        <dbReference type="Pfam" id="PF01370"/>
    </source>
</evidence>
<dbReference type="AlphaFoldDB" id="A0A553V5U6"/>
<reference evidence="2 3" key="1">
    <citation type="submission" date="2019-07" db="EMBL/GenBank/DDBJ databases">
        <title>Deinococcus detaillus sp. nov., isolated from humus soil in Antarctica.</title>
        <authorList>
            <person name="Zhang K."/>
        </authorList>
    </citation>
    <scope>NUCLEOTIDE SEQUENCE [LARGE SCALE GENOMIC DNA]</scope>
    <source>
        <strain evidence="2 3">H1</strain>
    </source>
</reference>
<dbReference type="Pfam" id="PF01370">
    <property type="entry name" value="Epimerase"/>
    <property type="match status" value="2"/>
</dbReference>
<evidence type="ECO:0000313" key="3">
    <source>
        <dbReference type="Proteomes" id="UP000316092"/>
    </source>
</evidence>
<feature type="domain" description="NAD-dependent epimerase/dehydratase" evidence="1">
    <location>
        <begin position="3"/>
        <end position="39"/>
    </location>
</feature>
<dbReference type="Gene3D" id="3.40.50.720">
    <property type="entry name" value="NAD(P)-binding Rossmann-like Domain"/>
    <property type="match status" value="1"/>
</dbReference>
<organism evidence="2 3">
    <name type="scientific">Deinococcus detaillensis</name>
    <dbReference type="NCBI Taxonomy" id="2592048"/>
    <lineage>
        <taxon>Bacteria</taxon>
        <taxon>Thermotogati</taxon>
        <taxon>Deinococcota</taxon>
        <taxon>Deinococci</taxon>
        <taxon>Deinococcales</taxon>
        <taxon>Deinococcaceae</taxon>
        <taxon>Deinococcus</taxon>
    </lineage>
</organism>
<protein>
    <submittedName>
        <fullName evidence="2">NAD-dependent epimerase/dehydratase family protein</fullName>
    </submittedName>
</protein>
<feature type="domain" description="NAD-dependent epimerase/dehydratase" evidence="1">
    <location>
        <begin position="89"/>
        <end position="218"/>
    </location>
</feature>
<name>A0A553V5U6_9DEIO</name>
<dbReference type="PANTHER" id="PTHR43245">
    <property type="entry name" value="BIFUNCTIONAL POLYMYXIN RESISTANCE PROTEIN ARNA"/>
    <property type="match status" value="1"/>
</dbReference>
<proteinExistence type="predicted"/>
<dbReference type="InterPro" id="IPR001509">
    <property type="entry name" value="Epimerase_deHydtase"/>
</dbReference>
<evidence type="ECO:0000313" key="2">
    <source>
        <dbReference type="EMBL" id="TSA87843.1"/>
    </source>
</evidence>
<dbReference type="InterPro" id="IPR036291">
    <property type="entry name" value="NAD(P)-bd_dom_sf"/>
</dbReference>
<dbReference type="InterPro" id="IPR050177">
    <property type="entry name" value="Lipid_A_modif_metabolic_enz"/>
</dbReference>
<dbReference type="EMBL" id="VKDB01000001">
    <property type="protein sequence ID" value="TSA87843.1"/>
    <property type="molecule type" value="Genomic_DNA"/>
</dbReference>
<accession>A0A553V5U6</accession>
<sequence>MNVLILGGTQFIGRHTVEAALAAGHRVSVFNRGQSPDELPTEIERLRGDRDQGKAGLTALVGRQWDACVDVSGYLPQQVRASTELLSGQVGRYVYISSRAIYAEPCPLLITEQSALQAPAAEDITEINGETYGPLKVVCEQIVQALYPDAYTILRPQIVVGPYDSNLRYPYWAVRTTAGGVMLAPGDGSDHLQVADVRDVARFVLKVIVDGRSGVFNLAGPRLTWADFLRRCGATDVHWVDADTLKRALPDTEELSLYVADTDPQAGRMNVSFDRAIKAGFTLTAPEVTARDTRIWCSRQPMPFTLTSEREAQVLSRLDPT</sequence>
<dbReference type="OrthoDB" id="9809586at2"/>
<keyword evidence="3" id="KW-1185">Reference proteome</keyword>
<dbReference type="Proteomes" id="UP000316092">
    <property type="component" value="Unassembled WGS sequence"/>
</dbReference>
<comment type="caution">
    <text evidence="2">The sequence shown here is derived from an EMBL/GenBank/DDBJ whole genome shotgun (WGS) entry which is preliminary data.</text>
</comment>
<gene>
    <name evidence="2" type="ORF">FNU79_00905</name>
</gene>